<reference evidence="2" key="1">
    <citation type="submission" date="2016-05" db="EMBL/GenBank/DDBJ databases">
        <title>Microbial consortia oxidize butane by reversing methanogenesis.</title>
        <authorList>
            <person name="Laso-Perez R."/>
            <person name="Richter M."/>
            <person name="Wegener G."/>
            <person name="Musat F."/>
        </authorList>
    </citation>
    <scope>NUCLEOTIDE SEQUENCE [LARGE SCALE GENOMIC DNA]</scope>
    <source>
        <strain evidence="2">BOX2</strain>
    </source>
</reference>
<keyword evidence="3" id="KW-1185">Reference proteome</keyword>
<dbReference type="SMART" id="SM00387">
    <property type="entry name" value="HATPase_c"/>
    <property type="match status" value="1"/>
</dbReference>
<feature type="domain" description="Histidine kinase/HSP90-like ATPase" evidence="1">
    <location>
        <begin position="34"/>
        <end position="133"/>
    </location>
</feature>
<dbReference type="CDD" id="cd16934">
    <property type="entry name" value="HATPase_RsbT-like"/>
    <property type="match status" value="1"/>
</dbReference>
<dbReference type="EMBL" id="LYOS01000004">
    <property type="protein sequence ID" value="OFV67510.1"/>
    <property type="molecule type" value="Genomic_DNA"/>
</dbReference>
<dbReference type="GO" id="GO:0016301">
    <property type="term" value="F:kinase activity"/>
    <property type="evidence" value="ECO:0007669"/>
    <property type="project" value="UniProtKB-KW"/>
</dbReference>
<dbReference type="SUPFAM" id="SSF55874">
    <property type="entry name" value="ATPase domain of HSP90 chaperone/DNA topoisomerase II/histidine kinase"/>
    <property type="match status" value="1"/>
</dbReference>
<dbReference type="Gene3D" id="3.30.565.10">
    <property type="entry name" value="Histidine kinase-like ATPase, C-terminal domain"/>
    <property type="match status" value="1"/>
</dbReference>
<dbReference type="Pfam" id="PF13581">
    <property type="entry name" value="HATPase_c_2"/>
    <property type="match status" value="1"/>
</dbReference>
<keyword evidence="2" id="KW-0418">Kinase</keyword>
<sequence>MDDERVLKVERDVDVIYIREVGREMAAEAGFGVLDQTRITTAISELARNIIVHANCGLVVIRKVQRGDKIGIEIVCKDEGPGIEDIDKALKEGYTTSGGLGIGMAGAKRLMDEFHVESVQDKGTTVVVRKWLK</sequence>
<name>A0A1F2P863_9EURY</name>
<dbReference type="InterPro" id="IPR003594">
    <property type="entry name" value="HATPase_dom"/>
</dbReference>
<dbReference type="PATRIC" id="fig|1838285.3.peg.1451"/>
<evidence type="ECO:0000259" key="1">
    <source>
        <dbReference type="SMART" id="SM00387"/>
    </source>
</evidence>
<dbReference type="STRING" id="1838285.SCAL_001428"/>
<dbReference type="Proteomes" id="UP000186940">
    <property type="component" value="Unassembled WGS sequence"/>
</dbReference>
<comment type="caution">
    <text evidence="2">The sequence shown here is derived from an EMBL/GenBank/DDBJ whole genome shotgun (WGS) entry which is preliminary data.</text>
</comment>
<organism evidence="2 3">
    <name type="scientific">Candidatus Syntropharchaeum caldarium</name>
    <dbReference type="NCBI Taxonomy" id="1838285"/>
    <lineage>
        <taxon>Archaea</taxon>
        <taxon>Methanobacteriati</taxon>
        <taxon>Methanobacteriota</taxon>
        <taxon>Stenosarchaea group</taxon>
        <taxon>Methanomicrobia</taxon>
        <taxon>Methanosarcinales</taxon>
        <taxon>ANME-2 cluster</taxon>
        <taxon>Candidatus Syntropharchaeum</taxon>
    </lineage>
</organism>
<evidence type="ECO:0000313" key="3">
    <source>
        <dbReference type="Proteomes" id="UP000186940"/>
    </source>
</evidence>
<protein>
    <submittedName>
        <fullName evidence="2">Serine/threonine-protein kinase RsbT</fullName>
    </submittedName>
</protein>
<evidence type="ECO:0000313" key="2">
    <source>
        <dbReference type="EMBL" id="OFV67510.1"/>
    </source>
</evidence>
<proteinExistence type="predicted"/>
<dbReference type="InterPro" id="IPR036890">
    <property type="entry name" value="HATPase_C_sf"/>
</dbReference>
<dbReference type="AlphaFoldDB" id="A0A1F2P863"/>
<gene>
    <name evidence="2" type="ORF">SCAL_001428</name>
</gene>
<accession>A0A1F2P863</accession>
<keyword evidence="2" id="KW-0808">Transferase</keyword>